<dbReference type="EMBL" id="PJMU01000001">
    <property type="protein sequence ID" value="PKV76415.1"/>
    <property type="molecule type" value="Genomic_DNA"/>
</dbReference>
<proteinExistence type="predicted"/>
<keyword evidence="1" id="KW-1133">Transmembrane helix</keyword>
<dbReference type="RefSeq" id="WP_101443533.1">
    <property type="nucleotide sequence ID" value="NZ_PJMU01000001.1"/>
</dbReference>
<reference evidence="2 3" key="1">
    <citation type="submission" date="2017-12" db="EMBL/GenBank/DDBJ databases">
        <title>Genomic Encyclopedia of Type Strains, Phase III (KMG-III): the genomes of soil and plant-associated and newly described type strains.</title>
        <authorList>
            <person name="Whitman W."/>
        </authorList>
    </citation>
    <scope>NUCLEOTIDE SEQUENCE [LARGE SCALE GENOMIC DNA]</scope>
    <source>
        <strain evidence="2 3">LP43</strain>
    </source>
</reference>
<dbReference type="OrthoDB" id="794917at2"/>
<evidence type="ECO:0000313" key="3">
    <source>
        <dbReference type="Proteomes" id="UP000233782"/>
    </source>
</evidence>
<dbReference type="Proteomes" id="UP000233782">
    <property type="component" value="Unassembled WGS sequence"/>
</dbReference>
<gene>
    <name evidence="2" type="ORF">BD749_1368</name>
</gene>
<name>A0A2N3V469_9BACT</name>
<comment type="caution">
    <text evidence="2">The sequence shown here is derived from an EMBL/GenBank/DDBJ whole genome shotgun (WGS) entry which is preliminary data.</text>
</comment>
<keyword evidence="1" id="KW-0812">Transmembrane</keyword>
<sequence length="200" mass="23366">MQEFEELKHIWQQSTPAPQPGPLPDLSKASAQTKTKLQRAQRNGAISLVITALFIAGLALWGDFHFKQWYTYAAMVLVSLICLAQAGIMFYIYRSIKQIDETAPSTAHLRQWEAYYTFRQRLIRWNGPAYFLLLNLAMGLYLLEVLERASAQFHLIFFSIYLGWMLFAYFYLGKKVLKKEKQRITGMIEDLRQLEMQLKE</sequence>
<feature type="transmembrane region" description="Helical" evidence="1">
    <location>
        <begin position="44"/>
        <end position="64"/>
    </location>
</feature>
<feature type="transmembrane region" description="Helical" evidence="1">
    <location>
        <begin position="152"/>
        <end position="172"/>
    </location>
</feature>
<keyword evidence="3" id="KW-1185">Reference proteome</keyword>
<evidence type="ECO:0000313" key="2">
    <source>
        <dbReference type="EMBL" id="PKV76415.1"/>
    </source>
</evidence>
<keyword evidence="1" id="KW-0472">Membrane</keyword>
<evidence type="ECO:0000256" key="1">
    <source>
        <dbReference type="SAM" id="Phobius"/>
    </source>
</evidence>
<protein>
    <submittedName>
        <fullName evidence="2">Uncharacterized protein</fullName>
    </submittedName>
</protein>
<organism evidence="2 3">
    <name type="scientific">Pontibacter ramchanderi</name>
    <dbReference type="NCBI Taxonomy" id="1179743"/>
    <lineage>
        <taxon>Bacteria</taxon>
        <taxon>Pseudomonadati</taxon>
        <taxon>Bacteroidota</taxon>
        <taxon>Cytophagia</taxon>
        <taxon>Cytophagales</taxon>
        <taxon>Hymenobacteraceae</taxon>
        <taxon>Pontibacter</taxon>
    </lineage>
</organism>
<dbReference type="AlphaFoldDB" id="A0A2N3V469"/>
<feature type="transmembrane region" description="Helical" evidence="1">
    <location>
        <begin position="70"/>
        <end position="93"/>
    </location>
</feature>
<feature type="transmembrane region" description="Helical" evidence="1">
    <location>
        <begin position="129"/>
        <end position="146"/>
    </location>
</feature>
<accession>A0A2N3V469</accession>